<evidence type="ECO:0000313" key="2">
    <source>
        <dbReference type="Proteomes" id="UP000004995"/>
    </source>
</evidence>
<sequence length="35" mass="4129">MYFAHVHLSRVHVTVYAHLTNPYIHFHILLLIGSK</sequence>
<dbReference type="Proteomes" id="UP000004995">
    <property type="component" value="Unassembled WGS sequence"/>
</dbReference>
<dbReference type="AlphaFoldDB" id="K3XTR5"/>
<dbReference type="EMBL" id="AGNK02003376">
    <property type="status" value="NOT_ANNOTATED_CDS"/>
    <property type="molecule type" value="Genomic_DNA"/>
</dbReference>
<accession>K3XTR5</accession>
<dbReference type="EnsemblPlants" id="KQL07795">
    <property type="protein sequence ID" value="KQL07795"/>
    <property type="gene ID" value="SETIT_005322mg"/>
</dbReference>
<dbReference type="Gramene" id="KQL07795">
    <property type="protein sequence ID" value="KQL07795"/>
    <property type="gene ID" value="SETIT_005322mg"/>
</dbReference>
<dbReference type="InParanoid" id="K3XTR5"/>
<organism evidence="1 2">
    <name type="scientific">Setaria italica</name>
    <name type="common">Foxtail millet</name>
    <name type="synonym">Panicum italicum</name>
    <dbReference type="NCBI Taxonomy" id="4555"/>
    <lineage>
        <taxon>Eukaryota</taxon>
        <taxon>Viridiplantae</taxon>
        <taxon>Streptophyta</taxon>
        <taxon>Embryophyta</taxon>
        <taxon>Tracheophyta</taxon>
        <taxon>Spermatophyta</taxon>
        <taxon>Magnoliopsida</taxon>
        <taxon>Liliopsida</taxon>
        <taxon>Poales</taxon>
        <taxon>Poaceae</taxon>
        <taxon>PACMAD clade</taxon>
        <taxon>Panicoideae</taxon>
        <taxon>Panicodae</taxon>
        <taxon>Paniceae</taxon>
        <taxon>Cenchrinae</taxon>
        <taxon>Setaria</taxon>
    </lineage>
</organism>
<keyword evidence="2" id="KW-1185">Reference proteome</keyword>
<name>K3XTR5_SETIT</name>
<protein>
    <submittedName>
        <fullName evidence="1">Uncharacterized protein</fullName>
    </submittedName>
</protein>
<proteinExistence type="predicted"/>
<dbReference type="HOGENOM" id="CLU_3369359_0_0_1"/>
<reference evidence="1" key="2">
    <citation type="submission" date="2018-08" db="UniProtKB">
        <authorList>
            <consortium name="EnsemblPlants"/>
        </authorList>
    </citation>
    <scope>IDENTIFICATION</scope>
    <source>
        <strain evidence="1">Yugu1</strain>
    </source>
</reference>
<reference evidence="2" key="1">
    <citation type="journal article" date="2012" name="Nat. Biotechnol.">
        <title>Reference genome sequence of the model plant Setaria.</title>
        <authorList>
            <person name="Bennetzen J.L."/>
            <person name="Schmutz J."/>
            <person name="Wang H."/>
            <person name="Percifield R."/>
            <person name="Hawkins J."/>
            <person name="Pontaroli A.C."/>
            <person name="Estep M."/>
            <person name="Feng L."/>
            <person name="Vaughn J.N."/>
            <person name="Grimwood J."/>
            <person name="Jenkins J."/>
            <person name="Barry K."/>
            <person name="Lindquist E."/>
            <person name="Hellsten U."/>
            <person name="Deshpande S."/>
            <person name="Wang X."/>
            <person name="Wu X."/>
            <person name="Mitros T."/>
            <person name="Triplett J."/>
            <person name="Yang X."/>
            <person name="Ye C.Y."/>
            <person name="Mauro-Herrera M."/>
            <person name="Wang L."/>
            <person name="Li P."/>
            <person name="Sharma M."/>
            <person name="Sharma R."/>
            <person name="Ronald P.C."/>
            <person name="Panaud O."/>
            <person name="Kellogg E.A."/>
            <person name="Brutnell T.P."/>
            <person name="Doust A.N."/>
            <person name="Tuskan G.A."/>
            <person name="Rokhsar D."/>
            <person name="Devos K.M."/>
        </authorList>
    </citation>
    <scope>NUCLEOTIDE SEQUENCE [LARGE SCALE GENOMIC DNA]</scope>
    <source>
        <strain evidence="2">cv. Yugu1</strain>
    </source>
</reference>
<evidence type="ECO:0000313" key="1">
    <source>
        <dbReference type="EnsemblPlants" id="KQL07795"/>
    </source>
</evidence>